<name>A0ABT5BVP4_9BACT</name>
<evidence type="ECO:0000256" key="4">
    <source>
        <dbReference type="ARBA" id="ARBA00023136"/>
    </source>
</evidence>
<dbReference type="PANTHER" id="PTHR33507:SF3">
    <property type="entry name" value="INNER MEMBRANE PROTEIN YBBJ"/>
    <property type="match status" value="1"/>
</dbReference>
<dbReference type="Gene3D" id="2.40.50.140">
    <property type="entry name" value="Nucleic acid-binding proteins"/>
    <property type="match status" value="1"/>
</dbReference>
<reference evidence="7 8" key="1">
    <citation type="submission" date="2023-01" db="EMBL/GenBank/DDBJ databases">
        <title>Minimal conservation of predation-associated metabolite biosynthetic gene clusters underscores biosynthetic potential of Myxococcota including descriptions for ten novel species: Archangium lansinium sp. nov., Myxococcus landrumus sp. nov., Nannocystis bai.</title>
        <authorList>
            <person name="Ahearne A."/>
            <person name="Stevens C."/>
            <person name="Dowd S."/>
        </authorList>
    </citation>
    <scope>NUCLEOTIDE SEQUENCE [LARGE SCALE GENOMIC DNA]</scope>
    <source>
        <strain evidence="7 8">WIWO2</strain>
    </source>
</reference>
<organism evidence="7 8">
    <name type="scientific">Sorangium atrum</name>
    <dbReference type="NCBI Taxonomy" id="2995308"/>
    <lineage>
        <taxon>Bacteria</taxon>
        <taxon>Pseudomonadati</taxon>
        <taxon>Myxococcota</taxon>
        <taxon>Polyangia</taxon>
        <taxon>Polyangiales</taxon>
        <taxon>Polyangiaceae</taxon>
        <taxon>Sorangium</taxon>
    </lineage>
</organism>
<evidence type="ECO:0000256" key="2">
    <source>
        <dbReference type="ARBA" id="ARBA00022692"/>
    </source>
</evidence>
<feature type="transmembrane region" description="Helical" evidence="5">
    <location>
        <begin position="29"/>
        <end position="47"/>
    </location>
</feature>
<protein>
    <submittedName>
        <fullName evidence="7">NfeD family protein</fullName>
    </submittedName>
</protein>
<proteinExistence type="predicted"/>
<dbReference type="EMBL" id="JAQNDK010000001">
    <property type="protein sequence ID" value="MDC0677513.1"/>
    <property type="molecule type" value="Genomic_DNA"/>
</dbReference>
<evidence type="ECO:0000256" key="5">
    <source>
        <dbReference type="SAM" id="Phobius"/>
    </source>
</evidence>
<feature type="domain" description="NfeD-like C-terminal" evidence="6">
    <location>
        <begin position="100"/>
        <end position="154"/>
    </location>
</feature>
<evidence type="ECO:0000313" key="7">
    <source>
        <dbReference type="EMBL" id="MDC0677513.1"/>
    </source>
</evidence>
<dbReference type="InterPro" id="IPR002810">
    <property type="entry name" value="NfeD-like_C"/>
</dbReference>
<dbReference type="SUPFAM" id="SSF141322">
    <property type="entry name" value="NfeD domain-like"/>
    <property type="match status" value="1"/>
</dbReference>
<gene>
    <name evidence="7" type="ORF">POL72_07135</name>
</gene>
<accession>A0ABT5BVP4</accession>
<keyword evidence="8" id="KW-1185">Reference proteome</keyword>
<evidence type="ECO:0000313" key="8">
    <source>
        <dbReference type="Proteomes" id="UP001217485"/>
    </source>
</evidence>
<comment type="caution">
    <text evidence="7">The sequence shown here is derived from an EMBL/GenBank/DDBJ whole genome shotgun (WGS) entry which is preliminary data.</text>
</comment>
<evidence type="ECO:0000259" key="6">
    <source>
        <dbReference type="Pfam" id="PF01957"/>
    </source>
</evidence>
<dbReference type="Proteomes" id="UP001217485">
    <property type="component" value="Unassembled WGS sequence"/>
</dbReference>
<dbReference type="InterPro" id="IPR012340">
    <property type="entry name" value="NA-bd_OB-fold"/>
</dbReference>
<dbReference type="Pfam" id="PF01957">
    <property type="entry name" value="NfeD"/>
    <property type="match status" value="1"/>
</dbReference>
<keyword evidence="4 5" id="KW-0472">Membrane</keyword>
<sequence length="157" mass="15856">MTPALLVVALLVAGLVLLAIEVLVIPGVGLVGVLGGAAVLGAVALAWASLGIGYGLLALGAGVCVAGLLFWAVPRTPVGRKMVLLETQRSGRGPDARLAALAGKEGRALTPLRPAGTVEIEDRAVDVVTDGLYVEAGTPVRVASVEGNRVVVEPRKP</sequence>
<comment type="subcellular location">
    <subcellularLocation>
        <location evidence="1">Membrane</location>
        <topology evidence="1">Multi-pass membrane protein</topology>
    </subcellularLocation>
</comment>
<dbReference type="PANTHER" id="PTHR33507">
    <property type="entry name" value="INNER MEMBRANE PROTEIN YBBJ"/>
    <property type="match status" value="1"/>
</dbReference>
<dbReference type="RefSeq" id="WP_272094270.1">
    <property type="nucleotide sequence ID" value="NZ_JAQNDK010000001.1"/>
</dbReference>
<dbReference type="InterPro" id="IPR052165">
    <property type="entry name" value="Membrane_assoc_protease"/>
</dbReference>
<keyword evidence="3 5" id="KW-1133">Transmembrane helix</keyword>
<evidence type="ECO:0000256" key="1">
    <source>
        <dbReference type="ARBA" id="ARBA00004141"/>
    </source>
</evidence>
<evidence type="ECO:0000256" key="3">
    <source>
        <dbReference type="ARBA" id="ARBA00022989"/>
    </source>
</evidence>
<keyword evidence="2 5" id="KW-0812">Transmembrane</keyword>
<feature type="transmembrane region" description="Helical" evidence="5">
    <location>
        <begin position="54"/>
        <end position="73"/>
    </location>
</feature>